<keyword evidence="3" id="KW-1185">Reference proteome</keyword>
<accession>A0A225W2M4</accession>
<feature type="region of interest" description="Disordered" evidence="1">
    <location>
        <begin position="101"/>
        <end position="151"/>
    </location>
</feature>
<evidence type="ECO:0000313" key="2">
    <source>
        <dbReference type="EMBL" id="OWZ11448.1"/>
    </source>
</evidence>
<proteinExistence type="predicted"/>
<gene>
    <name evidence="2" type="ORF">PHMEG_00015523</name>
</gene>
<dbReference type="EMBL" id="NBNE01002122">
    <property type="protein sequence ID" value="OWZ11448.1"/>
    <property type="molecule type" value="Genomic_DNA"/>
</dbReference>
<sequence>MRQTQEALARILSELAQKRQADEVIMAVGTEPAIQAERLRVAKEAEERFKAQPFQTEADFAERLRVQRIQGEAERVRRVDDVQKNMNMQIATLQQQMREMEAKRERERKAARRTQKFQASELRDLRATSAQAQHATVAPIPDSVSQIKTES</sequence>
<evidence type="ECO:0000313" key="3">
    <source>
        <dbReference type="Proteomes" id="UP000198211"/>
    </source>
</evidence>
<dbReference type="Proteomes" id="UP000198211">
    <property type="component" value="Unassembled WGS sequence"/>
</dbReference>
<evidence type="ECO:0000256" key="1">
    <source>
        <dbReference type="SAM" id="MobiDB-lite"/>
    </source>
</evidence>
<organism evidence="2 3">
    <name type="scientific">Phytophthora megakarya</name>
    <dbReference type="NCBI Taxonomy" id="4795"/>
    <lineage>
        <taxon>Eukaryota</taxon>
        <taxon>Sar</taxon>
        <taxon>Stramenopiles</taxon>
        <taxon>Oomycota</taxon>
        <taxon>Peronosporomycetes</taxon>
        <taxon>Peronosporales</taxon>
        <taxon>Peronosporaceae</taxon>
        <taxon>Phytophthora</taxon>
    </lineage>
</organism>
<reference evidence="3" key="1">
    <citation type="submission" date="2017-03" db="EMBL/GenBank/DDBJ databases">
        <title>Phytopthora megakarya and P. palmivora, two closely related causual agents of cacao black pod achieved similar genome size and gene model numbers by different mechanisms.</title>
        <authorList>
            <person name="Ali S."/>
            <person name="Shao J."/>
            <person name="Larry D.J."/>
            <person name="Kronmiller B."/>
            <person name="Shen D."/>
            <person name="Strem M.D."/>
            <person name="Melnick R.L."/>
            <person name="Guiltinan M.J."/>
            <person name="Tyler B.M."/>
            <person name="Meinhardt L.W."/>
            <person name="Bailey B.A."/>
        </authorList>
    </citation>
    <scope>NUCLEOTIDE SEQUENCE [LARGE SCALE GENOMIC DNA]</scope>
    <source>
        <strain evidence="3">zdho120</strain>
    </source>
</reference>
<name>A0A225W2M4_9STRA</name>
<dbReference type="AlphaFoldDB" id="A0A225W2M4"/>
<comment type="caution">
    <text evidence="2">The sequence shown here is derived from an EMBL/GenBank/DDBJ whole genome shotgun (WGS) entry which is preliminary data.</text>
</comment>
<protein>
    <submittedName>
        <fullName evidence="2">Uncharacterized protein</fullName>
    </submittedName>
</protein>